<gene>
    <name evidence="1" type="ORF">L2E82_17597</name>
</gene>
<comment type="caution">
    <text evidence="1">The sequence shown here is derived from an EMBL/GenBank/DDBJ whole genome shotgun (WGS) entry which is preliminary data.</text>
</comment>
<name>A0ACB9F8N1_CICIN</name>
<proteinExistence type="predicted"/>
<protein>
    <submittedName>
        <fullName evidence="1">Uncharacterized protein</fullName>
    </submittedName>
</protein>
<organism evidence="1 2">
    <name type="scientific">Cichorium intybus</name>
    <name type="common">Chicory</name>
    <dbReference type="NCBI Taxonomy" id="13427"/>
    <lineage>
        <taxon>Eukaryota</taxon>
        <taxon>Viridiplantae</taxon>
        <taxon>Streptophyta</taxon>
        <taxon>Embryophyta</taxon>
        <taxon>Tracheophyta</taxon>
        <taxon>Spermatophyta</taxon>
        <taxon>Magnoliopsida</taxon>
        <taxon>eudicotyledons</taxon>
        <taxon>Gunneridae</taxon>
        <taxon>Pentapetalae</taxon>
        <taxon>asterids</taxon>
        <taxon>campanulids</taxon>
        <taxon>Asterales</taxon>
        <taxon>Asteraceae</taxon>
        <taxon>Cichorioideae</taxon>
        <taxon>Cichorieae</taxon>
        <taxon>Cichoriinae</taxon>
        <taxon>Cichorium</taxon>
    </lineage>
</organism>
<keyword evidence="2" id="KW-1185">Reference proteome</keyword>
<dbReference type="EMBL" id="CM042011">
    <property type="protein sequence ID" value="KAI3767467.1"/>
    <property type="molecule type" value="Genomic_DNA"/>
</dbReference>
<dbReference type="Proteomes" id="UP001055811">
    <property type="component" value="Linkage Group LG03"/>
</dbReference>
<sequence>MISKLIRLPRRQLHTIICRETIKPSSSTPSHLKTYNLSSLDQLAVHEYAPLILFYPKNANCRLSAHDKISEMKKSLSHSLTRYFPFAGRLHTPTSPYVDCTDEGVVFVEAQNDSQLKTLQHISEQDQSLDHLFADGLVWDSSPRSTNILGVQVNHFACGGMGVAVSMSHVIGDGCTLGSFMNHWASVARYGSTDHKELLPLNPHFIVSPSSNSVPPVAQVINKGYANRISRKFVFPNTKLSELKIKVMAMVAAGSTPLIKNPTRVDVLTSLLYKTAMTAATAASGSFKPSYLLIPANIRHKFLQKLPETSVGNFVSVMMVPTRRRCETSLSVTVLEIMKEKSQLEGIQSVQQAAENLKSLQSKLGNENIEDVAERSYWCSSLCGFPFNKVDFGWGKPLRATLPLRFLDKIGFLLKDTPDGNGIEAAVILVKEEMEIFEKDKEMLSYSQINQI</sequence>
<reference evidence="1 2" key="2">
    <citation type="journal article" date="2022" name="Mol. Ecol. Resour.">
        <title>The genomes of chicory, endive, great burdock and yacon provide insights into Asteraceae paleo-polyploidization history and plant inulin production.</title>
        <authorList>
            <person name="Fan W."/>
            <person name="Wang S."/>
            <person name="Wang H."/>
            <person name="Wang A."/>
            <person name="Jiang F."/>
            <person name="Liu H."/>
            <person name="Zhao H."/>
            <person name="Xu D."/>
            <person name="Zhang Y."/>
        </authorList>
    </citation>
    <scope>NUCLEOTIDE SEQUENCE [LARGE SCALE GENOMIC DNA]</scope>
    <source>
        <strain evidence="2">cv. Punajuju</strain>
        <tissue evidence="1">Leaves</tissue>
    </source>
</reference>
<accession>A0ACB9F8N1</accession>
<evidence type="ECO:0000313" key="1">
    <source>
        <dbReference type="EMBL" id="KAI3767467.1"/>
    </source>
</evidence>
<reference evidence="2" key="1">
    <citation type="journal article" date="2022" name="Mol. Ecol. Resour.">
        <title>The genomes of chicory, endive, great burdock and yacon provide insights into Asteraceae palaeo-polyploidization history and plant inulin production.</title>
        <authorList>
            <person name="Fan W."/>
            <person name="Wang S."/>
            <person name="Wang H."/>
            <person name="Wang A."/>
            <person name="Jiang F."/>
            <person name="Liu H."/>
            <person name="Zhao H."/>
            <person name="Xu D."/>
            <person name="Zhang Y."/>
        </authorList>
    </citation>
    <scope>NUCLEOTIDE SEQUENCE [LARGE SCALE GENOMIC DNA]</scope>
    <source>
        <strain evidence="2">cv. Punajuju</strain>
    </source>
</reference>
<evidence type="ECO:0000313" key="2">
    <source>
        <dbReference type="Proteomes" id="UP001055811"/>
    </source>
</evidence>